<evidence type="ECO:0000256" key="6">
    <source>
        <dbReference type="ARBA" id="ARBA00008299"/>
    </source>
</evidence>
<comment type="catalytic activity">
    <reaction evidence="2">
        <text>1-(5-phospho-beta-D-ribosyl)-ATP + H2O = 1-(5-phospho-beta-D-ribosyl)-5'-AMP + diphosphate + H(+)</text>
        <dbReference type="Rhea" id="RHEA:22828"/>
        <dbReference type="ChEBI" id="CHEBI:15377"/>
        <dbReference type="ChEBI" id="CHEBI:15378"/>
        <dbReference type="ChEBI" id="CHEBI:33019"/>
        <dbReference type="ChEBI" id="CHEBI:59457"/>
        <dbReference type="ChEBI" id="CHEBI:73183"/>
        <dbReference type="EC" id="3.6.1.31"/>
    </reaction>
</comment>
<dbReference type="Proteomes" id="UP000596083">
    <property type="component" value="Chromosome"/>
</dbReference>
<feature type="domain" description="Phosphoribosyl-AMP cyclohydrolase" evidence="12">
    <location>
        <begin position="44"/>
        <end position="119"/>
    </location>
</feature>
<keyword evidence="9 11" id="KW-0378">Hydrolase</keyword>
<dbReference type="InterPro" id="IPR026660">
    <property type="entry name" value="PRA-CH"/>
</dbReference>
<dbReference type="EMBL" id="CP066786">
    <property type="protein sequence ID" value="QQM32694.1"/>
    <property type="molecule type" value="Genomic_DNA"/>
</dbReference>
<evidence type="ECO:0000256" key="3">
    <source>
        <dbReference type="ARBA" id="ARBA00005169"/>
    </source>
</evidence>
<reference evidence="13 14" key="1">
    <citation type="submission" date="2020-12" db="EMBL/GenBank/DDBJ databases">
        <authorList>
            <person name="Zheng R.K."/>
            <person name="Sun C.M."/>
        </authorList>
    </citation>
    <scope>NUCLEOTIDE SEQUENCE [LARGE SCALE GENOMIC DNA]</scope>
    <source>
        <strain evidence="13 14">ZRK001</strain>
    </source>
</reference>
<evidence type="ECO:0000259" key="12">
    <source>
        <dbReference type="Pfam" id="PF01502"/>
    </source>
</evidence>
<comment type="subcellular location">
    <subcellularLocation>
        <location evidence="11">Cytoplasm</location>
    </subcellularLocation>
</comment>
<feature type="binding site" evidence="11">
    <location>
        <position position="91"/>
    </location>
    <ligand>
        <name>Mg(2+)</name>
        <dbReference type="ChEBI" id="CHEBI:18420"/>
    </ligand>
</feature>
<dbReference type="Gene3D" id="3.10.20.810">
    <property type="entry name" value="Phosphoribosyl-AMP cyclohydrolase"/>
    <property type="match status" value="1"/>
</dbReference>
<evidence type="ECO:0000256" key="9">
    <source>
        <dbReference type="ARBA" id="ARBA00022801"/>
    </source>
</evidence>
<evidence type="ECO:0000256" key="11">
    <source>
        <dbReference type="HAMAP-Rule" id="MF_01021"/>
    </source>
</evidence>
<dbReference type="InterPro" id="IPR002496">
    <property type="entry name" value="PRib_AMP_CycHydrolase_dom"/>
</dbReference>
<dbReference type="GO" id="GO:0000105">
    <property type="term" value="P:L-histidine biosynthetic process"/>
    <property type="evidence" value="ECO:0007669"/>
    <property type="project" value="UniProtKB-UniRule"/>
</dbReference>
<dbReference type="NCBIfam" id="NF000768">
    <property type="entry name" value="PRK00051.1"/>
    <property type="match status" value="1"/>
</dbReference>
<dbReference type="HAMAP" id="MF_01021">
    <property type="entry name" value="HisI"/>
    <property type="match status" value="1"/>
</dbReference>
<dbReference type="SUPFAM" id="SSF141734">
    <property type="entry name" value="HisI-like"/>
    <property type="match status" value="1"/>
</dbReference>
<dbReference type="FunFam" id="3.10.20.810:FF:000001">
    <property type="entry name" value="Histidine biosynthesis bifunctional protein HisIE"/>
    <property type="match status" value="1"/>
</dbReference>
<gene>
    <name evidence="11 13" type="primary">hisI</name>
    <name evidence="13" type="ORF">JET14_14835</name>
</gene>
<dbReference type="GO" id="GO:0000287">
    <property type="term" value="F:magnesium ion binding"/>
    <property type="evidence" value="ECO:0007669"/>
    <property type="project" value="UniProtKB-UniRule"/>
</dbReference>
<comment type="cofactor">
    <cofactor evidence="11">
        <name>Mg(2+)</name>
        <dbReference type="ChEBI" id="CHEBI:18420"/>
    </cofactor>
    <text evidence="11">Binds 1 Mg(2+) ion per subunit.</text>
</comment>
<comment type="similarity">
    <text evidence="6">In the N-terminal section; belongs to the PRA-CH family.</text>
</comment>
<dbReference type="PANTHER" id="PTHR42945:SF1">
    <property type="entry name" value="HISTIDINE BIOSYNTHESIS BIFUNCTIONAL PROTEIN HIS7"/>
    <property type="match status" value="1"/>
</dbReference>
<dbReference type="AlphaFoldDB" id="A0A7T7HNX1"/>
<keyword evidence="8 11" id="KW-0028">Amino-acid biosynthesis</keyword>
<comment type="similarity">
    <text evidence="5">In the C-terminal section; belongs to the PRA-PH family.</text>
</comment>
<dbReference type="UniPathway" id="UPA00031">
    <property type="reaction ID" value="UER00008"/>
</dbReference>
<dbReference type="GO" id="GO:0008270">
    <property type="term" value="F:zinc ion binding"/>
    <property type="evidence" value="ECO:0007669"/>
    <property type="project" value="UniProtKB-UniRule"/>
</dbReference>
<evidence type="ECO:0000256" key="4">
    <source>
        <dbReference type="ARBA" id="ARBA00005204"/>
    </source>
</evidence>
<feature type="binding site" evidence="11">
    <location>
        <position position="93"/>
    </location>
    <ligand>
        <name>Mg(2+)</name>
        <dbReference type="ChEBI" id="CHEBI:18420"/>
    </ligand>
</feature>
<organism evidence="13 14">
    <name type="scientific">Martelella lutilitoris</name>
    <dbReference type="NCBI Taxonomy" id="2583532"/>
    <lineage>
        <taxon>Bacteria</taxon>
        <taxon>Pseudomonadati</taxon>
        <taxon>Pseudomonadota</taxon>
        <taxon>Alphaproteobacteria</taxon>
        <taxon>Hyphomicrobiales</taxon>
        <taxon>Aurantimonadaceae</taxon>
        <taxon>Martelella</taxon>
    </lineage>
</organism>
<dbReference type="KEGG" id="mlut:JET14_14835"/>
<evidence type="ECO:0000256" key="1">
    <source>
        <dbReference type="ARBA" id="ARBA00000024"/>
    </source>
</evidence>
<dbReference type="EC" id="3.5.4.19" evidence="11"/>
<comment type="pathway">
    <text evidence="3 11">Amino-acid biosynthesis; L-histidine biosynthesis; L-histidine from 5-phospho-alpha-D-ribose 1-diphosphate: step 3/9.</text>
</comment>
<evidence type="ECO:0000256" key="10">
    <source>
        <dbReference type="ARBA" id="ARBA00023102"/>
    </source>
</evidence>
<comment type="catalytic activity">
    <reaction evidence="1 11">
        <text>1-(5-phospho-beta-D-ribosyl)-5'-AMP + H2O = 1-(5-phospho-beta-D-ribosyl)-5-[(5-phospho-beta-D-ribosylamino)methylideneamino]imidazole-4-carboxamide</text>
        <dbReference type="Rhea" id="RHEA:20049"/>
        <dbReference type="ChEBI" id="CHEBI:15377"/>
        <dbReference type="ChEBI" id="CHEBI:58435"/>
        <dbReference type="ChEBI" id="CHEBI:59457"/>
        <dbReference type="EC" id="3.5.4.19"/>
    </reaction>
</comment>
<comment type="function">
    <text evidence="11">Catalyzes the hydrolysis of the adenine ring of phosphoribosyl-AMP.</text>
</comment>
<dbReference type="RefSeq" id="WP_200338115.1">
    <property type="nucleotide sequence ID" value="NZ_CP066786.1"/>
</dbReference>
<evidence type="ECO:0000256" key="5">
    <source>
        <dbReference type="ARBA" id="ARBA00007731"/>
    </source>
</evidence>
<comment type="subunit">
    <text evidence="11">Homodimer.</text>
</comment>
<comment type="cofactor">
    <cofactor evidence="11">
        <name>Zn(2+)</name>
        <dbReference type="ChEBI" id="CHEBI:29105"/>
    </cofactor>
    <text evidence="11">Binds 1 zinc ion per subunit.</text>
</comment>
<keyword evidence="11" id="KW-0479">Metal-binding</keyword>
<feature type="binding site" evidence="11">
    <location>
        <position position="95"/>
    </location>
    <ligand>
        <name>Mg(2+)</name>
        <dbReference type="ChEBI" id="CHEBI:18420"/>
    </ligand>
</feature>
<name>A0A7T7HNX1_9HYPH</name>
<proteinExistence type="inferred from homology"/>
<evidence type="ECO:0000256" key="7">
    <source>
        <dbReference type="ARBA" id="ARBA00022490"/>
    </source>
</evidence>
<dbReference type="PANTHER" id="PTHR42945">
    <property type="entry name" value="HISTIDINE BIOSYNTHESIS BIFUNCTIONAL PROTEIN"/>
    <property type="match status" value="1"/>
</dbReference>
<dbReference type="GO" id="GO:0004635">
    <property type="term" value="F:phosphoribosyl-AMP cyclohydrolase activity"/>
    <property type="evidence" value="ECO:0007669"/>
    <property type="project" value="UniProtKB-UniRule"/>
</dbReference>
<keyword evidence="7 11" id="KW-0963">Cytoplasm</keyword>
<accession>A0A7T7HNX1</accession>
<dbReference type="InterPro" id="IPR038019">
    <property type="entry name" value="PRib_AMP_CycHydrolase_sf"/>
</dbReference>
<evidence type="ECO:0000256" key="8">
    <source>
        <dbReference type="ARBA" id="ARBA00022605"/>
    </source>
</evidence>
<feature type="binding site" evidence="11">
    <location>
        <position position="92"/>
    </location>
    <ligand>
        <name>Zn(2+)</name>
        <dbReference type="ChEBI" id="CHEBI:29105"/>
        <note>ligand shared between dimeric partners</note>
    </ligand>
</feature>
<comment type="pathway">
    <text evidence="4">Amino-acid biosynthesis; L-histidine biosynthesis; L-histidine from 5-phospho-alpha-D-ribose 1-diphosphate: step 2/9.</text>
</comment>
<dbReference type="GO" id="GO:0004636">
    <property type="term" value="F:phosphoribosyl-ATP diphosphatase activity"/>
    <property type="evidence" value="ECO:0007669"/>
    <property type="project" value="UniProtKB-EC"/>
</dbReference>
<evidence type="ECO:0000313" key="13">
    <source>
        <dbReference type="EMBL" id="QQM32694.1"/>
    </source>
</evidence>
<comment type="similarity">
    <text evidence="11">Belongs to the PRA-CH family.</text>
</comment>
<dbReference type="GO" id="GO:0005737">
    <property type="term" value="C:cytoplasm"/>
    <property type="evidence" value="ECO:0007669"/>
    <property type="project" value="UniProtKB-SubCell"/>
</dbReference>
<feature type="binding site" evidence="11">
    <location>
        <position position="110"/>
    </location>
    <ligand>
        <name>Zn(2+)</name>
        <dbReference type="ChEBI" id="CHEBI:29105"/>
        <note>ligand shared between dimeric partners</note>
    </ligand>
</feature>
<protein>
    <recommendedName>
        <fullName evidence="11">Phosphoribosyl-AMP cyclohydrolase</fullName>
        <shortName evidence="11">PRA-CH</shortName>
        <ecNumber evidence="11">3.5.4.19</ecNumber>
    </recommendedName>
</protein>
<keyword evidence="11" id="KW-0862">Zinc</keyword>
<evidence type="ECO:0000256" key="2">
    <source>
        <dbReference type="ARBA" id="ARBA00001460"/>
    </source>
</evidence>
<feature type="binding site" evidence="11">
    <location>
        <position position="117"/>
    </location>
    <ligand>
        <name>Zn(2+)</name>
        <dbReference type="ChEBI" id="CHEBI:29105"/>
        <note>ligand shared between dimeric partners</note>
    </ligand>
</feature>
<keyword evidence="10 11" id="KW-0368">Histidine biosynthesis</keyword>
<dbReference type="Pfam" id="PF01502">
    <property type="entry name" value="PRA-CH"/>
    <property type="match status" value="1"/>
</dbReference>
<keyword evidence="11" id="KW-0460">Magnesium</keyword>
<sequence>MPHFSKPPQDKALLDEATIFTPRFDDKGLITAVVIDVRDNAVLMLAHMNAEALSLTLETGFAHYYSRSRNAIWKKGETSGNLQKVEQVVTDCDQDAVLLKVSMTGHAAACHTGRRSCFYRAVTIENGAAALASIDDDRAFDPAKVYGK</sequence>
<evidence type="ECO:0000313" key="14">
    <source>
        <dbReference type="Proteomes" id="UP000596083"/>
    </source>
</evidence>